<evidence type="ECO:0000313" key="2">
    <source>
        <dbReference type="Proteomes" id="UP001217325"/>
    </source>
</evidence>
<evidence type="ECO:0000313" key="1">
    <source>
        <dbReference type="EMBL" id="MDE8649014.1"/>
    </source>
</evidence>
<sequence>MSTDTTPYPDPRLSVAYTDVEVGDVIRYELKDSRGREVDDQDYLVTAIDTEGLNFGARRLHVRALKRPVDSASSRTIEDVELRLDTTRIVDSTDTLLRADKRHVGKLVAYIGRDSQ</sequence>
<dbReference type="Proteomes" id="UP001217325">
    <property type="component" value="Unassembled WGS sequence"/>
</dbReference>
<gene>
    <name evidence="1" type="ORF">PXH69_28985</name>
</gene>
<proteinExistence type="predicted"/>
<dbReference type="AlphaFoldDB" id="A0AAW6LRA0"/>
<dbReference type="EMBL" id="JARDXE010000023">
    <property type="protein sequence ID" value="MDE8649014.1"/>
    <property type="molecule type" value="Genomic_DNA"/>
</dbReference>
<accession>A0AAW6LRA0</accession>
<reference evidence="1" key="1">
    <citation type="submission" date="2023-02" db="EMBL/GenBank/DDBJ databases">
        <title>A novel hydrolase synthesized by Rhodococcus erythropolis HQ is responsible for the detoxification of Zearalenone.</title>
        <authorList>
            <person name="Hu J."/>
            <person name="Xu J."/>
        </authorList>
    </citation>
    <scope>NUCLEOTIDE SEQUENCE</scope>
    <source>
        <strain evidence="1">HQ</strain>
    </source>
</reference>
<dbReference type="RefSeq" id="WP_275232723.1">
    <property type="nucleotide sequence ID" value="NZ_JARDXE010000023.1"/>
</dbReference>
<name>A0AAW6LRA0_RHOSG</name>
<comment type="caution">
    <text evidence="1">The sequence shown here is derived from an EMBL/GenBank/DDBJ whole genome shotgun (WGS) entry which is preliminary data.</text>
</comment>
<protein>
    <submittedName>
        <fullName evidence="1">Uncharacterized protein</fullName>
    </submittedName>
</protein>
<organism evidence="1 2">
    <name type="scientific">Rhodococcus qingshengii</name>
    <dbReference type="NCBI Taxonomy" id="334542"/>
    <lineage>
        <taxon>Bacteria</taxon>
        <taxon>Bacillati</taxon>
        <taxon>Actinomycetota</taxon>
        <taxon>Actinomycetes</taxon>
        <taxon>Mycobacteriales</taxon>
        <taxon>Nocardiaceae</taxon>
        <taxon>Rhodococcus</taxon>
        <taxon>Rhodococcus erythropolis group</taxon>
    </lineage>
</organism>